<evidence type="ECO:0000313" key="8">
    <source>
        <dbReference type="EMBL" id="PZP88568.1"/>
    </source>
</evidence>
<comment type="pathway">
    <text evidence="7">Cell wall biogenesis; peptidoglycan biosynthesis.</text>
</comment>
<dbReference type="FunFam" id="3.40.50.1860:FF:000001">
    <property type="entry name" value="Glutamate racemase"/>
    <property type="match status" value="1"/>
</dbReference>
<keyword evidence="6 7" id="KW-0961">Cell wall biogenesis/degradation</keyword>
<dbReference type="InterPro" id="IPR033134">
    <property type="entry name" value="Asp/Glu_racemase_AS_2"/>
</dbReference>
<evidence type="ECO:0000256" key="7">
    <source>
        <dbReference type="HAMAP-Rule" id="MF_00258"/>
    </source>
</evidence>
<dbReference type="InterPro" id="IPR018187">
    <property type="entry name" value="Asp/Glu_racemase_AS_1"/>
</dbReference>
<evidence type="ECO:0000256" key="4">
    <source>
        <dbReference type="ARBA" id="ARBA00022984"/>
    </source>
</evidence>
<dbReference type="PANTHER" id="PTHR21198">
    <property type="entry name" value="GLUTAMATE RACEMASE"/>
    <property type="match status" value="1"/>
</dbReference>
<reference evidence="8 9" key="1">
    <citation type="submission" date="2017-08" db="EMBL/GenBank/DDBJ databases">
        <title>Infants hospitalized years apart are colonized by the same room-sourced microbial strains.</title>
        <authorList>
            <person name="Brooks B."/>
            <person name="Olm M.R."/>
            <person name="Firek B.A."/>
            <person name="Baker R."/>
            <person name="Thomas B.C."/>
            <person name="Morowitz M.J."/>
            <person name="Banfield J.F."/>
        </authorList>
    </citation>
    <scope>NUCLEOTIDE SEQUENCE [LARGE SCALE GENOMIC DNA]</scope>
    <source>
        <strain evidence="8">S2_006_000_R1_57</strain>
    </source>
</reference>
<dbReference type="Proteomes" id="UP000248606">
    <property type="component" value="Unassembled WGS sequence"/>
</dbReference>
<feature type="binding site" evidence="7">
    <location>
        <begin position="64"/>
        <end position="65"/>
    </location>
    <ligand>
        <name>substrate</name>
    </ligand>
</feature>
<keyword evidence="5 7" id="KW-0413">Isomerase</keyword>
<dbReference type="Gene3D" id="3.40.50.1860">
    <property type="match status" value="2"/>
</dbReference>
<dbReference type="SUPFAM" id="SSF53681">
    <property type="entry name" value="Aspartate/glutamate racemase"/>
    <property type="match status" value="2"/>
</dbReference>
<dbReference type="Pfam" id="PF01177">
    <property type="entry name" value="Asp_Glu_race"/>
    <property type="match status" value="1"/>
</dbReference>
<name>A0A2W5IB92_9ACTN</name>
<dbReference type="PANTHER" id="PTHR21198:SF2">
    <property type="entry name" value="GLUTAMATE RACEMASE"/>
    <property type="match status" value="1"/>
</dbReference>
<dbReference type="HAMAP" id="MF_00258">
    <property type="entry name" value="Glu_racemase"/>
    <property type="match status" value="1"/>
</dbReference>
<dbReference type="InterPro" id="IPR001920">
    <property type="entry name" value="Asp/Glu_race"/>
</dbReference>
<dbReference type="PROSITE" id="PS00924">
    <property type="entry name" value="ASP_GLU_RACEMASE_2"/>
    <property type="match status" value="1"/>
</dbReference>
<dbReference type="GO" id="GO:0008881">
    <property type="term" value="F:glutamate racemase activity"/>
    <property type="evidence" value="ECO:0007669"/>
    <property type="project" value="UniProtKB-UniRule"/>
</dbReference>
<keyword evidence="3 7" id="KW-0133">Cell shape</keyword>
<accession>A0A2W5IB92</accession>
<organism evidence="8 9">
    <name type="scientific">Lawsonella clevelandensis</name>
    <dbReference type="NCBI Taxonomy" id="1528099"/>
    <lineage>
        <taxon>Bacteria</taxon>
        <taxon>Bacillati</taxon>
        <taxon>Actinomycetota</taxon>
        <taxon>Actinomycetes</taxon>
        <taxon>Mycobacteriales</taxon>
        <taxon>Lawsonellaceae</taxon>
        <taxon>Lawsonella</taxon>
    </lineage>
</organism>
<feature type="binding site" evidence="7">
    <location>
        <begin position="213"/>
        <end position="214"/>
    </location>
    <ligand>
        <name>substrate</name>
    </ligand>
</feature>
<dbReference type="EMBL" id="QFOZ01000010">
    <property type="protein sequence ID" value="PZP88568.1"/>
    <property type="molecule type" value="Genomic_DNA"/>
</dbReference>
<dbReference type="GO" id="GO:0071555">
    <property type="term" value="P:cell wall organization"/>
    <property type="evidence" value="ECO:0007669"/>
    <property type="project" value="UniProtKB-KW"/>
</dbReference>
<protein>
    <recommendedName>
        <fullName evidence="2 7">Glutamate racemase</fullName>
        <ecNumber evidence="2 7">5.1.1.3</ecNumber>
    </recommendedName>
</protein>
<feature type="binding site" evidence="7">
    <location>
        <begin position="96"/>
        <end position="97"/>
    </location>
    <ligand>
        <name>substrate</name>
    </ligand>
</feature>
<comment type="function">
    <text evidence="7">Provides the (R)-glutamate required for cell wall biosynthesis.</text>
</comment>
<evidence type="ECO:0000256" key="6">
    <source>
        <dbReference type="ARBA" id="ARBA00023316"/>
    </source>
</evidence>
<dbReference type="UniPathway" id="UPA00219"/>
<dbReference type="GO" id="GO:0008360">
    <property type="term" value="P:regulation of cell shape"/>
    <property type="evidence" value="ECO:0007669"/>
    <property type="project" value="UniProtKB-KW"/>
</dbReference>
<proteinExistence type="inferred from homology"/>
<feature type="active site" description="Proton donor/acceptor" evidence="7">
    <location>
        <position position="212"/>
    </location>
</feature>
<comment type="catalytic activity">
    <reaction evidence="1 7">
        <text>L-glutamate = D-glutamate</text>
        <dbReference type="Rhea" id="RHEA:12813"/>
        <dbReference type="ChEBI" id="CHEBI:29985"/>
        <dbReference type="ChEBI" id="CHEBI:29986"/>
        <dbReference type="EC" id="5.1.1.3"/>
    </reaction>
</comment>
<sequence length="309" mass="32313">MVSSAAGGSAKDGSVAGGSVAGEKTAPIGVFDSGVGGLTVARAIIDQLPHEALLFVGDGAHGPYGNQSMEAVQGYAVAIGDYLVDQGCKAIVMACNTATAAAYETFQKRYSIPIVQVITPAVRRAVATTRSGKVGVIATQATVDSGAYAREFERLCQRQPECGDVTVLSVACPRFVDFIERGVTTGRQVLGLAEGYLSPLQEAGVDTLVLGCTHYPLLSGIIQMAVGMDVALINSAEETTKDLVRFLTEQDLLAPTIPDDETGIDEVGVVGGPLHRFETTGDPVLFEHLAHRFLGPVVGSVEATRLLDY</sequence>
<dbReference type="AlphaFoldDB" id="A0A2W5IB92"/>
<gene>
    <name evidence="7" type="primary">murI</name>
    <name evidence="8" type="ORF">DI579_06000</name>
</gene>
<evidence type="ECO:0000256" key="3">
    <source>
        <dbReference type="ARBA" id="ARBA00022960"/>
    </source>
</evidence>
<evidence type="ECO:0000256" key="2">
    <source>
        <dbReference type="ARBA" id="ARBA00013090"/>
    </source>
</evidence>
<dbReference type="GO" id="GO:0009252">
    <property type="term" value="P:peptidoglycan biosynthetic process"/>
    <property type="evidence" value="ECO:0007669"/>
    <property type="project" value="UniProtKB-UniRule"/>
</dbReference>
<feature type="active site" description="Proton donor/acceptor" evidence="7">
    <location>
        <position position="95"/>
    </location>
</feature>
<evidence type="ECO:0000313" key="9">
    <source>
        <dbReference type="Proteomes" id="UP000248606"/>
    </source>
</evidence>
<comment type="similarity">
    <text evidence="7">Belongs to the aspartate/glutamate racemases family.</text>
</comment>
<dbReference type="NCBIfam" id="TIGR00067">
    <property type="entry name" value="glut_race"/>
    <property type="match status" value="1"/>
</dbReference>
<comment type="caution">
    <text evidence="8">The sequence shown here is derived from an EMBL/GenBank/DDBJ whole genome shotgun (WGS) entry which is preliminary data.</text>
</comment>
<evidence type="ECO:0000256" key="1">
    <source>
        <dbReference type="ARBA" id="ARBA00001602"/>
    </source>
</evidence>
<dbReference type="InterPro" id="IPR004391">
    <property type="entry name" value="Glu_race"/>
</dbReference>
<dbReference type="PROSITE" id="PS00923">
    <property type="entry name" value="ASP_GLU_RACEMASE_1"/>
    <property type="match status" value="1"/>
</dbReference>
<dbReference type="EC" id="5.1.1.3" evidence="2 7"/>
<dbReference type="InterPro" id="IPR015942">
    <property type="entry name" value="Asp/Glu/hydantoin_racemase"/>
</dbReference>
<dbReference type="RefSeq" id="WP_303678924.1">
    <property type="nucleotide sequence ID" value="NZ_CAKZIO010000002.1"/>
</dbReference>
<keyword evidence="4 7" id="KW-0573">Peptidoglycan synthesis</keyword>
<feature type="binding site" evidence="7">
    <location>
        <begin position="32"/>
        <end position="33"/>
    </location>
    <ligand>
        <name>substrate</name>
    </ligand>
</feature>
<evidence type="ECO:0000256" key="5">
    <source>
        <dbReference type="ARBA" id="ARBA00023235"/>
    </source>
</evidence>